<dbReference type="Pfam" id="PF13649">
    <property type="entry name" value="Methyltransf_25"/>
    <property type="match status" value="1"/>
</dbReference>
<proteinExistence type="predicted"/>
<feature type="domain" description="Methyltransferase" evidence="2">
    <location>
        <begin position="37"/>
        <end position="128"/>
    </location>
</feature>
<dbReference type="Gene3D" id="3.40.50.150">
    <property type="entry name" value="Vaccinia Virus protein VP39"/>
    <property type="match status" value="1"/>
</dbReference>
<keyword evidence="4" id="KW-1185">Reference proteome</keyword>
<keyword evidence="3" id="KW-0489">Methyltransferase</keyword>
<dbReference type="GO" id="GO:0032259">
    <property type="term" value="P:methylation"/>
    <property type="evidence" value="ECO:0007669"/>
    <property type="project" value="UniProtKB-KW"/>
</dbReference>
<sequence length="199" mass="21439">MNFWDQQFSGAGFKYGTRPNAFLLSQASRLPSAARILVPGDGEGRNSVWLASQGHQVLAMDGSAVGLAKAQALAAEQGVRIATQLADLADWQPPAGAFDALVLTYVHLPPAIRASAHQRLADALRPGGLLILEAFHPKQLERSSGGPKQLDMLYALADLEADFAGRLQWLLREEVETVLDEGPGHQGPAWVTRLVGRRT</sequence>
<dbReference type="SUPFAM" id="SSF53335">
    <property type="entry name" value="S-adenosyl-L-methionine-dependent methyltransferases"/>
    <property type="match status" value="1"/>
</dbReference>
<reference evidence="3 4" key="1">
    <citation type="submission" date="2018-03" db="EMBL/GenBank/DDBJ databases">
        <title>Comparative genomics illustrates the genes involved in a hyperalkaliphilic mechanisms of Serpentinomonas isolated from highly-alkaline calcium-rich serpentinized springs.</title>
        <authorList>
            <person name="Suzuki S."/>
            <person name="Ishii S."/>
            <person name="Walworth N."/>
            <person name="Bird L."/>
            <person name="Kuenen J.G."/>
            <person name="Nealson K.H."/>
        </authorList>
    </citation>
    <scope>NUCLEOTIDE SEQUENCE [LARGE SCALE GENOMIC DNA]</scope>
    <source>
        <strain evidence="3 4">P1</strain>
    </source>
</reference>
<protein>
    <submittedName>
        <fullName evidence="3">SAM-dependent methyltransferase</fullName>
    </submittedName>
</protein>
<dbReference type="InterPro" id="IPR029063">
    <property type="entry name" value="SAM-dependent_MTases_sf"/>
</dbReference>
<dbReference type="InterPro" id="IPR041698">
    <property type="entry name" value="Methyltransf_25"/>
</dbReference>
<accession>A0A2S9K4N1</accession>
<organism evidence="3 4">
    <name type="scientific">Malikia granosa</name>
    <dbReference type="NCBI Taxonomy" id="263067"/>
    <lineage>
        <taxon>Bacteria</taxon>
        <taxon>Pseudomonadati</taxon>
        <taxon>Pseudomonadota</taxon>
        <taxon>Betaproteobacteria</taxon>
        <taxon>Burkholderiales</taxon>
        <taxon>Comamonadaceae</taxon>
        <taxon>Malikia</taxon>
    </lineage>
</organism>
<keyword evidence="1 3" id="KW-0808">Transferase</keyword>
<dbReference type="RefSeq" id="WP_105748318.1">
    <property type="nucleotide sequence ID" value="NZ_PVLQ01000030.1"/>
</dbReference>
<evidence type="ECO:0000259" key="2">
    <source>
        <dbReference type="Pfam" id="PF13649"/>
    </source>
</evidence>
<dbReference type="EMBL" id="PVLQ01000030">
    <property type="protein sequence ID" value="PRD65410.1"/>
    <property type="molecule type" value="Genomic_DNA"/>
</dbReference>
<name>A0A2S9K4N1_9BURK</name>
<dbReference type="AlphaFoldDB" id="A0A2S9K4N1"/>
<evidence type="ECO:0000313" key="3">
    <source>
        <dbReference type="EMBL" id="PRD65410.1"/>
    </source>
</evidence>
<dbReference type="OrthoDB" id="9786503at2"/>
<dbReference type="PANTHER" id="PTHR43861:SF3">
    <property type="entry name" value="PUTATIVE (AFU_ORTHOLOGUE AFUA_2G14390)-RELATED"/>
    <property type="match status" value="1"/>
</dbReference>
<comment type="caution">
    <text evidence="3">The sequence shown here is derived from an EMBL/GenBank/DDBJ whole genome shotgun (WGS) entry which is preliminary data.</text>
</comment>
<dbReference type="GO" id="GO:0008168">
    <property type="term" value="F:methyltransferase activity"/>
    <property type="evidence" value="ECO:0007669"/>
    <property type="project" value="UniProtKB-KW"/>
</dbReference>
<evidence type="ECO:0000256" key="1">
    <source>
        <dbReference type="ARBA" id="ARBA00022679"/>
    </source>
</evidence>
<dbReference type="CDD" id="cd02440">
    <property type="entry name" value="AdoMet_MTases"/>
    <property type="match status" value="1"/>
</dbReference>
<evidence type="ECO:0000313" key="4">
    <source>
        <dbReference type="Proteomes" id="UP000238589"/>
    </source>
</evidence>
<gene>
    <name evidence="3" type="ORF">C6P64_09455</name>
</gene>
<dbReference type="Proteomes" id="UP000238589">
    <property type="component" value="Unassembled WGS sequence"/>
</dbReference>
<dbReference type="PANTHER" id="PTHR43861">
    <property type="entry name" value="TRANS-ACONITATE 2-METHYLTRANSFERASE-RELATED"/>
    <property type="match status" value="1"/>
</dbReference>